<evidence type="ECO:0000313" key="3">
    <source>
        <dbReference type="EMBL" id="MEN7547807.1"/>
    </source>
</evidence>
<keyword evidence="4" id="KW-1185">Reference proteome</keyword>
<keyword evidence="2" id="KW-0472">Membrane</keyword>
<feature type="transmembrane region" description="Helical" evidence="2">
    <location>
        <begin position="74"/>
        <end position="93"/>
    </location>
</feature>
<proteinExistence type="predicted"/>
<feature type="transmembrane region" description="Helical" evidence="2">
    <location>
        <begin position="241"/>
        <end position="264"/>
    </location>
</feature>
<keyword evidence="2" id="KW-0812">Transmembrane</keyword>
<evidence type="ECO:0000256" key="2">
    <source>
        <dbReference type="SAM" id="Phobius"/>
    </source>
</evidence>
<dbReference type="Proteomes" id="UP001403385">
    <property type="component" value="Unassembled WGS sequence"/>
</dbReference>
<organism evidence="3 4">
    <name type="scientific">Rapidithrix thailandica</name>
    <dbReference type="NCBI Taxonomy" id="413964"/>
    <lineage>
        <taxon>Bacteria</taxon>
        <taxon>Pseudomonadati</taxon>
        <taxon>Bacteroidota</taxon>
        <taxon>Cytophagia</taxon>
        <taxon>Cytophagales</taxon>
        <taxon>Flammeovirgaceae</taxon>
        <taxon>Rapidithrix</taxon>
    </lineage>
</organism>
<sequence>MAESNPLQSHKRKADMQAFAEIFREKPYWEQYKPKQRIALVLSFVCNALSIAAAFTFPFLQLAELLPYVAEETAYFLSGLITLCLLVLLELGLRLELRYFFVGALKSNWQKINPFSLLWVALLFSLSVFSSMKGAELFVLHTDTQQAALLNGFQEDTVQINRGFLQRIAEEEKALAAYKASVSWKGKINMYNPITRQVIAGHTSEIARLKADWRDGLQHAQGRYEQKSAEQKQFTHTAARVMMGVSLSVVSLFLLSMWYIYYFAHRSVLEEQSPQEASRPVPVTVPYEPERERPQIGFQIPVVKKKDANETAERDAETDKTDGEKPRVTEEERGYDSRRQGFEIICDHCGKTALKQRPNAHFCSDACRMEYWKHKNKKKQ</sequence>
<dbReference type="EMBL" id="JBDKWZ010000004">
    <property type="protein sequence ID" value="MEN7547807.1"/>
    <property type="molecule type" value="Genomic_DNA"/>
</dbReference>
<feature type="transmembrane region" description="Helical" evidence="2">
    <location>
        <begin position="38"/>
        <end position="62"/>
    </location>
</feature>
<name>A0AAW9S2I4_9BACT</name>
<dbReference type="AlphaFoldDB" id="A0AAW9S2I4"/>
<accession>A0AAW9S2I4</accession>
<dbReference type="RefSeq" id="WP_346820595.1">
    <property type="nucleotide sequence ID" value="NZ_JBDKWZ010000004.1"/>
</dbReference>
<feature type="transmembrane region" description="Helical" evidence="2">
    <location>
        <begin position="114"/>
        <end position="132"/>
    </location>
</feature>
<evidence type="ECO:0000256" key="1">
    <source>
        <dbReference type="SAM" id="MobiDB-lite"/>
    </source>
</evidence>
<keyword evidence="2" id="KW-1133">Transmembrane helix</keyword>
<comment type="caution">
    <text evidence="3">The sequence shown here is derived from an EMBL/GenBank/DDBJ whole genome shotgun (WGS) entry which is preliminary data.</text>
</comment>
<reference evidence="3 4" key="1">
    <citation type="submission" date="2024-04" db="EMBL/GenBank/DDBJ databases">
        <title>Novel genus in family Flammeovirgaceae.</title>
        <authorList>
            <person name="Nguyen T.H."/>
            <person name="Vuong T.Q."/>
            <person name="Le H."/>
            <person name="Kim S.-G."/>
        </authorList>
    </citation>
    <scope>NUCLEOTIDE SEQUENCE [LARGE SCALE GENOMIC DNA]</scope>
    <source>
        <strain evidence="3 4">JCM 23209</strain>
    </source>
</reference>
<protein>
    <submittedName>
        <fullName evidence="3">Zinc finger MYND domain-containing protein</fullName>
    </submittedName>
</protein>
<evidence type="ECO:0000313" key="4">
    <source>
        <dbReference type="Proteomes" id="UP001403385"/>
    </source>
</evidence>
<feature type="region of interest" description="Disordered" evidence="1">
    <location>
        <begin position="304"/>
        <end position="335"/>
    </location>
</feature>
<gene>
    <name evidence="3" type="ORF">AAG747_07800</name>
</gene>